<dbReference type="InterPro" id="IPR036179">
    <property type="entry name" value="Ig-like_dom_sf"/>
</dbReference>
<protein>
    <submittedName>
        <fullName evidence="5">Cell receptor beta chain</fullName>
    </submittedName>
</protein>
<dbReference type="CDD" id="cd00099">
    <property type="entry name" value="IgV"/>
    <property type="match status" value="1"/>
</dbReference>
<sequence length="154" mass="17591">MLLRLGLARWGKCLLKCSFTPVSSHFLLTLLFSSGSAVQQTSDTIVRGNEEVLLRCFQEKTTFSYMYWYKQEGKKDPQLQLVAFSVEGFGGSDIIQKEFEGRFESRGMNGYVFNLTLKEAKPSDAGTYFCAKQDNTVSQLHRKPDTNPFIREYT</sequence>
<evidence type="ECO:0000259" key="4">
    <source>
        <dbReference type="PROSITE" id="PS50835"/>
    </source>
</evidence>
<dbReference type="InterPro" id="IPR050413">
    <property type="entry name" value="TCR_beta_variable"/>
</dbReference>
<gene>
    <name evidence="5" type="ORF">PODLI_1B015701</name>
</gene>
<dbReference type="InterPro" id="IPR013106">
    <property type="entry name" value="Ig_V-set"/>
</dbReference>
<dbReference type="InterPro" id="IPR013783">
    <property type="entry name" value="Ig-like_fold"/>
</dbReference>
<keyword evidence="2" id="KW-0391">Immunity</keyword>
<dbReference type="GO" id="GO:0002376">
    <property type="term" value="P:immune system process"/>
    <property type="evidence" value="ECO:0007669"/>
    <property type="project" value="UniProtKB-KW"/>
</dbReference>
<dbReference type="SUPFAM" id="SSF48726">
    <property type="entry name" value="Immunoglobulin"/>
    <property type="match status" value="1"/>
</dbReference>
<reference evidence="5" key="1">
    <citation type="submission" date="2022-12" db="EMBL/GenBank/DDBJ databases">
        <authorList>
            <person name="Alioto T."/>
            <person name="Alioto T."/>
            <person name="Gomez Garrido J."/>
        </authorList>
    </citation>
    <scope>NUCLEOTIDE SEQUENCE</scope>
</reference>
<evidence type="ECO:0000313" key="6">
    <source>
        <dbReference type="Proteomes" id="UP001178461"/>
    </source>
</evidence>
<organism evidence="5 6">
    <name type="scientific">Podarcis lilfordi</name>
    <name type="common">Lilford's wall lizard</name>
    <dbReference type="NCBI Taxonomy" id="74358"/>
    <lineage>
        <taxon>Eukaryota</taxon>
        <taxon>Metazoa</taxon>
        <taxon>Chordata</taxon>
        <taxon>Craniata</taxon>
        <taxon>Vertebrata</taxon>
        <taxon>Euteleostomi</taxon>
        <taxon>Lepidosauria</taxon>
        <taxon>Squamata</taxon>
        <taxon>Bifurcata</taxon>
        <taxon>Unidentata</taxon>
        <taxon>Episquamata</taxon>
        <taxon>Laterata</taxon>
        <taxon>Lacertibaenia</taxon>
        <taxon>Lacertidae</taxon>
        <taxon>Podarcis</taxon>
    </lineage>
</organism>
<feature type="domain" description="Ig-like" evidence="4">
    <location>
        <begin position="21"/>
        <end position="130"/>
    </location>
</feature>
<dbReference type="PANTHER" id="PTHR23268:SF28">
    <property type="entry name" value="T CELL RECEPTOR BETA VARIABLE 19"/>
    <property type="match status" value="1"/>
</dbReference>
<keyword evidence="6" id="KW-1185">Reference proteome</keyword>
<feature type="signal peptide" evidence="3">
    <location>
        <begin position="1"/>
        <end position="37"/>
    </location>
</feature>
<dbReference type="Proteomes" id="UP001178461">
    <property type="component" value="Chromosome 17"/>
</dbReference>
<evidence type="ECO:0000313" key="5">
    <source>
        <dbReference type="EMBL" id="CAI5796777.1"/>
    </source>
</evidence>
<keyword evidence="1 3" id="KW-0732">Signal</keyword>
<name>A0AA35PU18_9SAUR</name>
<dbReference type="InterPro" id="IPR007110">
    <property type="entry name" value="Ig-like_dom"/>
</dbReference>
<dbReference type="GO" id="GO:0005886">
    <property type="term" value="C:plasma membrane"/>
    <property type="evidence" value="ECO:0007669"/>
    <property type="project" value="TreeGrafter"/>
</dbReference>
<dbReference type="PROSITE" id="PS50835">
    <property type="entry name" value="IG_LIKE"/>
    <property type="match status" value="1"/>
</dbReference>
<evidence type="ECO:0000256" key="2">
    <source>
        <dbReference type="ARBA" id="ARBA00022859"/>
    </source>
</evidence>
<feature type="chain" id="PRO_5041429229" evidence="3">
    <location>
        <begin position="38"/>
        <end position="154"/>
    </location>
</feature>
<dbReference type="SMART" id="SM00406">
    <property type="entry name" value="IGv"/>
    <property type="match status" value="1"/>
</dbReference>
<dbReference type="InterPro" id="IPR003599">
    <property type="entry name" value="Ig_sub"/>
</dbReference>
<dbReference type="Gene3D" id="2.60.40.10">
    <property type="entry name" value="Immunoglobulins"/>
    <property type="match status" value="1"/>
</dbReference>
<dbReference type="EMBL" id="OX395142">
    <property type="protein sequence ID" value="CAI5796777.1"/>
    <property type="molecule type" value="Genomic_DNA"/>
</dbReference>
<keyword evidence="5" id="KW-0675">Receptor</keyword>
<accession>A0AA35PU18</accession>
<dbReference type="PANTHER" id="PTHR23268">
    <property type="entry name" value="T-CELL RECEPTOR BETA CHAIN"/>
    <property type="match status" value="1"/>
</dbReference>
<dbReference type="SMART" id="SM00409">
    <property type="entry name" value="IG"/>
    <property type="match status" value="1"/>
</dbReference>
<proteinExistence type="predicted"/>
<dbReference type="Pfam" id="PF07686">
    <property type="entry name" value="V-set"/>
    <property type="match status" value="1"/>
</dbReference>
<evidence type="ECO:0000256" key="3">
    <source>
        <dbReference type="SAM" id="SignalP"/>
    </source>
</evidence>
<dbReference type="GO" id="GO:0007166">
    <property type="term" value="P:cell surface receptor signaling pathway"/>
    <property type="evidence" value="ECO:0007669"/>
    <property type="project" value="TreeGrafter"/>
</dbReference>
<dbReference type="AlphaFoldDB" id="A0AA35PU18"/>
<evidence type="ECO:0000256" key="1">
    <source>
        <dbReference type="ARBA" id="ARBA00022729"/>
    </source>
</evidence>